<organism evidence="1 2">
    <name type="scientific">Erythrobacter litoralis (strain HTCC2594)</name>
    <dbReference type="NCBI Taxonomy" id="314225"/>
    <lineage>
        <taxon>Bacteria</taxon>
        <taxon>Pseudomonadati</taxon>
        <taxon>Pseudomonadota</taxon>
        <taxon>Alphaproteobacteria</taxon>
        <taxon>Sphingomonadales</taxon>
        <taxon>Erythrobacteraceae</taxon>
        <taxon>Erythrobacter/Porphyrobacter group</taxon>
        <taxon>Erythrobacter</taxon>
    </lineage>
</organism>
<sequence>MGAYTGFKPFFFDGISVAFAGQTEFSTLMDRCYSNLRDSESLEVGSDMSTVDEFDESGTKWSVSADTNPLDDSKTVVASLAADEGAARFNGPVRLVARCQSNQTEAYAIWGEYLGDDSGSVYSEFKNVLVRIGDKDAITQRWDISTDKEATFAPSAINFLRELADSKRLVLQTVPYNEAPMTAIFDTTGARQAFQELSETCGWKID</sequence>
<proteinExistence type="predicted"/>
<evidence type="ECO:0000313" key="1">
    <source>
        <dbReference type="EMBL" id="ABC64923.1"/>
    </source>
</evidence>
<protein>
    <submittedName>
        <fullName evidence="1">Uncharacterized protein</fullName>
    </submittedName>
</protein>
<dbReference type="eggNOG" id="ENOG502ZCEM">
    <property type="taxonomic scope" value="Bacteria"/>
</dbReference>
<reference evidence="2" key="1">
    <citation type="journal article" date="2009" name="J. Bacteriol.">
        <title>Complete genome sequence of Erythrobacter litoralis HTCC2594.</title>
        <authorList>
            <person name="Oh H.M."/>
            <person name="Giovannoni S.J."/>
            <person name="Ferriera S."/>
            <person name="Johnson J."/>
            <person name="Cho J.C."/>
        </authorList>
    </citation>
    <scope>NUCLEOTIDE SEQUENCE [LARGE SCALE GENOMIC DNA]</scope>
    <source>
        <strain evidence="2">HTCC2594</strain>
    </source>
</reference>
<keyword evidence="2" id="KW-1185">Reference proteome</keyword>
<dbReference type="KEGG" id="eli:ELI_14155"/>
<gene>
    <name evidence="1" type="ordered locus">ELI_14155</name>
</gene>
<dbReference type="AlphaFoldDB" id="Q2N5W8"/>
<dbReference type="Pfam" id="PF11319">
    <property type="entry name" value="VasI"/>
    <property type="match status" value="1"/>
</dbReference>
<name>Q2N5W8_ERYLH</name>
<dbReference type="HOGENOM" id="CLU_097475_0_0_5"/>
<dbReference type="Proteomes" id="UP000008808">
    <property type="component" value="Chromosome"/>
</dbReference>
<accession>Q2N5W8</accession>
<dbReference type="EMBL" id="CP000157">
    <property type="protein sequence ID" value="ABC64923.1"/>
    <property type="molecule type" value="Genomic_DNA"/>
</dbReference>
<dbReference type="InterPro" id="IPR017738">
    <property type="entry name" value="T6SS-assoc_VCA0118"/>
</dbReference>
<evidence type="ECO:0000313" key="2">
    <source>
        <dbReference type="Proteomes" id="UP000008808"/>
    </source>
</evidence>